<gene>
    <name evidence="3" type="ORF">J2S74_003780</name>
</gene>
<sequence length="75" mass="8712">MDNYLLLAIIALKGICLFFCWKAISVSKKNKQGSHKNNSLSEEEVEIINERMNKAIEQNQLLQRELQALKKYSDK</sequence>
<evidence type="ECO:0000256" key="2">
    <source>
        <dbReference type="SAM" id="Phobius"/>
    </source>
</evidence>
<keyword evidence="2" id="KW-1133">Transmembrane helix</keyword>
<accession>A0ABU0A1X9</accession>
<dbReference type="RefSeq" id="WP_307328365.1">
    <property type="nucleotide sequence ID" value="NZ_JAUSUG010000016.1"/>
</dbReference>
<organism evidence="3 4">
    <name type="scientific">Evansella vedderi</name>
    <dbReference type="NCBI Taxonomy" id="38282"/>
    <lineage>
        <taxon>Bacteria</taxon>
        <taxon>Bacillati</taxon>
        <taxon>Bacillota</taxon>
        <taxon>Bacilli</taxon>
        <taxon>Bacillales</taxon>
        <taxon>Bacillaceae</taxon>
        <taxon>Evansella</taxon>
    </lineage>
</organism>
<keyword evidence="1" id="KW-0175">Coiled coil</keyword>
<reference evidence="3 4" key="1">
    <citation type="submission" date="2023-07" db="EMBL/GenBank/DDBJ databases">
        <title>Genomic Encyclopedia of Type Strains, Phase IV (KMG-IV): sequencing the most valuable type-strain genomes for metagenomic binning, comparative biology and taxonomic classification.</title>
        <authorList>
            <person name="Goeker M."/>
        </authorList>
    </citation>
    <scope>NUCLEOTIDE SEQUENCE [LARGE SCALE GENOMIC DNA]</scope>
    <source>
        <strain evidence="3 4">DSM 9768</strain>
    </source>
</reference>
<keyword evidence="4" id="KW-1185">Reference proteome</keyword>
<evidence type="ECO:0000313" key="3">
    <source>
        <dbReference type="EMBL" id="MDQ0256360.1"/>
    </source>
</evidence>
<dbReference type="EMBL" id="JAUSUG010000016">
    <property type="protein sequence ID" value="MDQ0256360.1"/>
    <property type="molecule type" value="Genomic_DNA"/>
</dbReference>
<comment type="caution">
    <text evidence="3">The sequence shown here is derived from an EMBL/GenBank/DDBJ whole genome shotgun (WGS) entry which is preliminary data.</text>
</comment>
<evidence type="ECO:0000313" key="4">
    <source>
        <dbReference type="Proteomes" id="UP001230005"/>
    </source>
</evidence>
<protein>
    <submittedName>
        <fullName evidence="3">Uncharacterized protein</fullName>
    </submittedName>
</protein>
<name>A0ABU0A1X9_9BACI</name>
<feature type="transmembrane region" description="Helical" evidence="2">
    <location>
        <begin position="6"/>
        <end position="24"/>
    </location>
</feature>
<keyword evidence="2" id="KW-0812">Transmembrane</keyword>
<evidence type="ECO:0000256" key="1">
    <source>
        <dbReference type="SAM" id="Coils"/>
    </source>
</evidence>
<keyword evidence="2" id="KW-0472">Membrane</keyword>
<dbReference type="Proteomes" id="UP001230005">
    <property type="component" value="Unassembled WGS sequence"/>
</dbReference>
<feature type="coiled-coil region" evidence="1">
    <location>
        <begin position="38"/>
        <end position="72"/>
    </location>
</feature>
<proteinExistence type="predicted"/>